<name>A0A0C9TDM1_PAXIN</name>
<keyword evidence="2" id="KW-1185">Reference proteome</keyword>
<sequence length="56" mass="6185">MIETVSDAAIEDITVDESARLVGVASTGRFHVYEIHIKEQVLFQRITGEPPYSAPP</sequence>
<gene>
    <name evidence="1" type="ORF">PAXINDRAFT_21375</name>
</gene>
<organism evidence="1 2">
    <name type="scientific">Paxillus involutus ATCC 200175</name>
    <dbReference type="NCBI Taxonomy" id="664439"/>
    <lineage>
        <taxon>Eukaryota</taxon>
        <taxon>Fungi</taxon>
        <taxon>Dikarya</taxon>
        <taxon>Basidiomycota</taxon>
        <taxon>Agaricomycotina</taxon>
        <taxon>Agaricomycetes</taxon>
        <taxon>Agaricomycetidae</taxon>
        <taxon>Boletales</taxon>
        <taxon>Paxilineae</taxon>
        <taxon>Paxillaceae</taxon>
        <taxon>Paxillus</taxon>
    </lineage>
</organism>
<dbReference type="AlphaFoldDB" id="A0A0C9TDM1"/>
<dbReference type="EMBL" id="KN821040">
    <property type="protein sequence ID" value="KIJ05351.1"/>
    <property type="molecule type" value="Genomic_DNA"/>
</dbReference>
<reference evidence="2" key="2">
    <citation type="submission" date="2015-01" db="EMBL/GenBank/DDBJ databases">
        <title>Evolutionary Origins and Diversification of the Mycorrhizal Mutualists.</title>
        <authorList>
            <consortium name="DOE Joint Genome Institute"/>
            <consortium name="Mycorrhizal Genomics Consortium"/>
            <person name="Kohler A."/>
            <person name="Kuo A."/>
            <person name="Nagy L.G."/>
            <person name="Floudas D."/>
            <person name="Copeland A."/>
            <person name="Barry K.W."/>
            <person name="Cichocki N."/>
            <person name="Veneault-Fourrey C."/>
            <person name="LaButti K."/>
            <person name="Lindquist E.A."/>
            <person name="Lipzen A."/>
            <person name="Lundell T."/>
            <person name="Morin E."/>
            <person name="Murat C."/>
            <person name="Riley R."/>
            <person name="Ohm R."/>
            <person name="Sun H."/>
            <person name="Tunlid A."/>
            <person name="Henrissat B."/>
            <person name="Grigoriev I.V."/>
            <person name="Hibbett D.S."/>
            <person name="Martin F."/>
        </authorList>
    </citation>
    <scope>NUCLEOTIDE SEQUENCE [LARGE SCALE GENOMIC DNA]</scope>
    <source>
        <strain evidence="2">ATCC 200175</strain>
    </source>
</reference>
<evidence type="ECO:0000313" key="2">
    <source>
        <dbReference type="Proteomes" id="UP000053647"/>
    </source>
</evidence>
<protein>
    <submittedName>
        <fullName evidence="1">Uncharacterized protein</fullName>
    </submittedName>
</protein>
<proteinExistence type="predicted"/>
<accession>A0A0C9TDM1</accession>
<evidence type="ECO:0000313" key="1">
    <source>
        <dbReference type="EMBL" id="KIJ05351.1"/>
    </source>
</evidence>
<dbReference type="Proteomes" id="UP000053647">
    <property type="component" value="Unassembled WGS sequence"/>
</dbReference>
<dbReference type="HOGENOM" id="CLU_3014794_0_0_1"/>
<reference evidence="1 2" key="1">
    <citation type="submission" date="2014-06" db="EMBL/GenBank/DDBJ databases">
        <authorList>
            <consortium name="DOE Joint Genome Institute"/>
            <person name="Kuo A."/>
            <person name="Kohler A."/>
            <person name="Nagy L.G."/>
            <person name="Floudas D."/>
            <person name="Copeland A."/>
            <person name="Barry K.W."/>
            <person name="Cichocki N."/>
            <person name="Veneault-Fourrey C."/>
            <person name="LaButti K."/>
            <person name="Lindquist E.A."/>
            <person name="Lipzen A."/>
            <person name="Lundell T."/>
            <person name="Morin E."/>
            <person name="Murat C."/>
            <person name="Sun H."/>
            <person name="Tunlid A."/>
            <person name="Henrissat B."/>
            <person name="Grigoriev I.V."/>
            <person name="Hibbett D.S."/>
            <person name="Martin F."/>
            <person name="Nordberg H.P."/>
            <person name="Cantor M.N."/>
            <person name="Hua S.X."/>
        </authorList>
    </citation>
    <scope>NUCLEOTIDE SEQUENCE [LARGE SCALE GENOMIC DNA]</scope>
    <source>
        <strain evidence="1 2">ATCC 200175</strain>
    </source>
</reference>